<evidence type="ECO:0000313" key="2">
    <source>
        <dbReference type="Proteomes" id="UP000503264"/>
    </source>
</evidence>
<evidence type="ECO:0000313" key="1">
    <source>
        <dbReference type="EMBL" id="QCD44419.1"/>
    </source>
</evidence>
<dbReference type="GO" id="GO:0003677">
    <property type="term" value="F:DNA binding"/>
    <property type="evidence" value="ECO:0007669"/>
    <property type="project" value="InterPro"/>
</dbReference>
<accession>A0A6G5QFP6</accession>
<sequence length="78" mass="8702">MADEKETENIVKKVCKNLQITQAELGRQLDVPASTIGTWASGKIPKMAEVALTLMLENKEQREILEAIKKAHEIVSKL</sequence>
<evidence type="ECO:0008006" key="3">
    <source>
        <dbReference type="Google" id="ProtNLM"/>
    </source>
</evidence>
<dbReference type="RefSeq" id="WP_171993550.1">
    <property type="nucleotide sequence ID" value="NZ_CP012542.1"/>
</dbReference>
<name>A0A6G5QFP6_9BACT</name>
<reference evidence="1 2" key="1">
    <citation type="submission" date="2016-07" db="EMBL/GenBank/DDBJ databases">
        <title>Comparative genomics of the Campylobacter concisus group.</title>
        <authorList>
            <person name="Miller W.G."/>
            <person name="Yee E."/>
            <person name="Chapman M.H."/>
            <person name="Huynh S."/>
            <person name="Bono J.L."/>
            <person name="On S.L.W."/>
            <person name="StLeger J."/>
            <person name="Foster G."/>
            <person name="Parker C.T."/>
        </authorList>
    </citation>
    <scope>NUCLEOTIDE SEQUENCE [LARGE SCALE GENOMIC DNA]</scope>
    <source>
        <strain evidence="1 2">CCUG 21559</strain>
    </source>
</reference>
<dbReference type="EMBL" id="CP012542">
    <property type="protein sequence ID" value="QCD44419.1"/>
    <property type="molecule type" value="Genomic_DNA"/>
</dbReference>
<protein>
    <recommendedName>
        <fullName evidence="3">HTH cro/C1-type domain-containing protein</fullName>
    </recommendedName>
</protein>
<dbReference type="SUPFAM" id="SSF47413">
    <property type="entry name" value="lambda repressor-like DNA-binding domains"/>
    <property type="match status" value="1"/>
</dbReference>
<dbReference type="Proteomes" id="UP000503264">
    <property type="component" value="Chromosome"/>
</dbReference>
<keyword evidence="2" id="KW-1185">Reference proteome</keyword>
<dbReference type="Gene3D" id="1.10.260.40">
    <property type="entry name" value="lambda repressor-like DNA-binding domains"/>
    <property type="match status" value="1"/>
</dbReference>
<dbReference type="AlphaFoldDB" id="A0A6G5QFP6"/>
<dbReference type="InterPro" id="IPR010982">
    <property type="entry name" value="Lambda_DNA-bd_dom_sf"/>
</dbReference>
<gene>
    <name evidence="1" type="ORF">CMUC_0620</name>
</gene>
<proteinExistence type="predicted"/>
<organism evidence="1 2">
    <name type="scientific">Campylobacter mucosalis CCUG 21559</name>
    <dbReference type="NCBI Taxonomy" id="1032067"/>
    <lineage>
        <taxon>Bacteria</taxon>
        <taxon>Pseudomonadati</taxon>
        <taxon>Campylobacterota</taxon>
        <taxon>Epsilonproteobacteria</taxon>
        <taxon>Campylobacterales</taxon>
        <taxon>Campylobacteraceae</taxon>
        <taxon>Campylobacter</taxon>
    </lineage>
</organism>